<feature type="region of interest" description="Disordered" evidence="2">
    <location>
        <begin position="288"/>
        <end position="308"/>
    </location>
</feature>
<dbReference type="Proteomes" id="UP001141806">
    <property type="component" value="Unassembled WGS sequence"/>
</dbReference>
<evidence type="ECO:0000256" key="1">
    <source>
        <dbReference type="ARBA" id="ARBA00007462"/>
    </source>
</evidence>
<dbReference type="GO" id="GO:0000460">
    <property type="term" value="P:maturation of 5.8S rRNA"/>
    <property type="evidence" value="ECO:0007669"/>
    <property type="project" value="TreeGrafter"/>
</dbReference>
<dbReference type="InterPro" id="IPR012459">
    <property type="entry name" value="Rrp15"/>
</dbReference>
<dbReference type="Pfam" id="PF07890">
    <property type="entry name" value="Rrp15p"/>
    <property type="match status" value="1"/>
</dbReference>
<accession>A0A9Q0KWT4</accession>
<keyword evidence="4" id="KW-1185">Reference proteome</keyword>
<dbReference type="GO" id="GO:0000470">
    <property type="term" value="P:maturation of LSU-rRNA"/>
    <property type="evidence" value="ECO:0007669"/>
    <property type="project" value="TreeGrafter"/>
</dbReference>
<dbReference type="GO" id="GO:0030687">
    <property type="term" value="C:preribosome, large subunit precursor"/>
    <property type="evidence" value="ECO:0007669"/>
    <property type="project" value="TreeGrafter"/>
</dbReference>
<dbReference type="AlphaFoldDB" id="A0A9Q0KWT4"/>
<dbReference type="PANTHER" id="PTHR13245">
    <property type="entry name" value="RRP15-LIKE PROTEIN"/>
    <property type="match status" value="1"/>
</dbReference>
<feature type="compositionally biased region" description="Basic and acidic residues" evidence="2">
    <location>
        <begin position="240"/>
        <end position="262"/>
    </location>
</feature>
<feature type="region of interest" description="Disordered" evidence="2">
    <location>
        <begin position="1"/>
        <end position="117"/>
    </location>
</feature>
<proteinExistence type="inferred from homology"/>
<organism evidence="3 4">
    <name type="scientific">Protea cynaroides</name>
    <dbReference type="NCBI Taxonomy" id="273540"/>
    <lineage>
        <taxon>Eukaryota</taxon>
        <taxon>Viridiplantae</taxon>
        <taxon>Streptophyta</taxon>
        <taxon>Embryophyta</taxon>
        <taxon>Tracheophyta</taxon>
        <taxon>Spermatophyta</taxon>
        <taxon>Magnoliopsida</taxon>
        <taxon>Proteales</taxon>
        <taxon>Proteaceae</taxon>
        <taxon>Protea</taxon>
    </lineage>
</organism>
<reference evidence="3" key="1">
    <citation type="journal article" date="2023" name="Plant J.">
        <title>The genome of the king protea, Protea cynaroides.</title>
        <authorList>
            <person name="Chang J."/>
            <person name="Duong T.A."/>
            <person name="Schoeman C."/>
            <person name="Ma X."/>
            <person name="Roodt D."/>
            <person name="Barker N."/>
            <person name="Li Z."/>
            <person name="Van de Peer Y."/>
            <person name="Mizrachi E."/>
        </authorList>
    </citation>
    <scope>NUCLEOTIDE SEQUENCE</scope>
    <source>
        <tissue evidence="3">Young leaves</tissue>
    </source>
</reference>
<comment type="caution">
    <text evidence="3">The sequence shown here is derived from an EMBL/GenBank/DDBJ whole genome shotgun (WGS) entry which is preliminary data.</text>
</comment>
<dbReference type="OrthoDB" id="20949at2759"/>
<feature type="compositionally biased region" description="Basic and acidic residues" evidence="2">
    <location>
        <begin position="288"/>
        <end position="297"/>
    </location>
</feature>
<dbReference type="EMBL" id="JAMYWD010000002">
    <property type="protein sequence ID" value="KAJ4978137.1"/>
    <property type="molecule type" value="Genomic_DNA"/>
</dbReference>
<evidence type="ECO:0000313" key="4">
    <source>
        <dbReference type="Proteomes" id="UP001141806"/>
    </source>
</evidence>
<evidence type="ECO:0000256" key="2">
    <source>
        <dbReference type="SAM" id="MobiDB-lite"/>
    </source>
</evidence>
<name>A0A9Q0KWT4_9MAGN</name>
<protein>
    <recommendedName>
        <fullName evidence="5">RRP15-like protein</fullName>
    </recommendedName>
</protein>
<evidence type="ECO:0008006" key="5">
    <source>
        <dbReference type="Google" id="ProtNLM"/>
    </source>
</evidence>
<feature type="compositionally biased region" description="Basic and acidic residues" evidence="2">
    <location>
        <begin position="1"/>
        <end position="14"/>
    </location>
</feature>
<evidence type="ECO:0000313" key="3">
    <source>
        <dbReference type="EMBL" id="KAJ4978137.1"/>
    </source>
</evidence>
<gene>
    <name evidence="3" type="ORF">NE237_008917</name>
</gene>
<feature type="region of interest" description="Disordered" evidence="2">
    <location>
        <begin position="159"/>
        <end position="178"/>
    </location>
</feature>
<dbReference type="PANTHER" id="PTHR13245:SF14">
    <property type="entry name" value="RRP15-LIKE PROTEIN"/>
    <property type="match status" value="1"/>
</dbReference>
<feature type="compositionally biased region" description="Basic residues" evidence="2">
    <location>
        <begin position="15"/>
        <end position="32"/>
    </location>
</feature>
<comment type="similarity">
    <text evidence="1">Belongs to the RRP15 family.</text>
</comment>
<feature type="region of interest" description="Disordered" evidence="2">
    <location>
        <begin position="240"/>
        <end position="271"/>
    </location>
</feature>
<sequence length="308" mass="34440">MAEVTHLQEKSEGSRKRKKSGKSKGKSKKRVKSLPGTGERVRIDNKMRKLFRRRANEYNSDDDEEPTSEVGEANEQKEVSEENSNGEEEENGPLDNSETEGGSSENERDRNQPGIMKFAEGSRIFRLAFKNITKKTLPANPLGPILSTQKKLVAKKLAEEEAGWKSKGETKKEKQLVGEKGHVKPANFLDSHEKFLLGVATKGVVKLFNAVNKAQNAQKGLNPSRFKDAKALGKRRKEAFFSELRKTSSQTRGKDTKGREADEAPGWAPLRDGYMLSSSKLKDWDKMPETAVRDDMHGFPMGNSSDED</sequence>